<sequence>MIFTLLQYQQKTIASWMLLLVAIVLCVCLSQNLTRSYPCPATPTGTDLNEQAAPNQSNISEKCTSSGHLIKAHTSYFDVALVMFVLVLAIISAIQKQVDKINLFTEPHTSYRVRRHLAFCIFHE</sequence>
<dbReference type="AlphaFoldDB" id="A0A510UFH1"/>
<feature type="transmembrane region" description="Helical" evidence="1">
    <location>
        <begin position="75"/>
        <end position="94"/>
    </location>
</feature>
<dbReference type="Proteomes" id="UP000321787">
    <property type="component" value="Unassembled WGS sequence"/>
</dbReference>
<evidence type="ECO:0000313" key="3">
    <source>
        <dbReference type="Proteomes" id="UP000321787"/>
    </source>
</evidence>
<organism evidence="2 3">
    <name type="scientific">Aliivibrio fischeri</name>
    <name type="common">Vibrio fischeri</name>
    <dbReference type="NCBI Taxonomy" id="668"/>
    <lineage>
        <taxon>Bacteria</taxon>
        <taxon>Pseudomonadati</taxon>
        <taxon>Pseudomonadota</taxon>
        <taxon>Gammaproteobacteria</taxon>
        <taxon>Vibrionales</taxon>
        <taxon>Vibrionaceae</taxon>
        <taxon>Aliivibrio</taxon>
    </lineage>
</organism>
<protein>
    <submittedName>
        <fullName evidence="2">Membrane protein</fullName>
    </submittedName>
</protein>
<reference evidence="2 3" key="1">
    <citation type="submission" date="2019-07" db="EMBL/GenBank/DDBJ databases">
        <title>Whole genome shotgun sequence of Aliivibrio fischeri NBRC 101058.</title>
        <authorList>
            <person name="Hosoyama A."/>
            <person name="Uohara A."/>
            <person name="Ohji S."/>
            <person name="Ichikawa N."/>
        </authorList>
    </citation>
    <scope>NUCLEOTIDE SEQUENCE [LARGE SCALE GENOMIC DNA]</scope>
    <source>
        <strain evidence="2 3">NBRC 101058</strain>
    </source>
</reference>
<keyword evidence="1" id="KW-1133">Transmembrane helix</keyword>
<name>A0A510UFH1_ALIFS</name>
<proteinExistence type="predicted"/>
<accession>A0A510UFH1</accession>
<keyword evidence="1" id="KW-0472">Membrane</keyword>
<dbReference type="EMBL" id="BJTZ01000006">
    <property type="protein sequence ID" value="GEK13378.1"/>
    <property type="molecule type" value="Genomic_DNA"/>
</dbReference>
<evidence type="ECO:0000313" key="2">
    <source>
        <dbReference type="EMBL" id="GEK13378.1"/>
    </source>
</evidence>
<dbReference type="RefSeq" id="WP_146863158.1">
    <property type="nucleotide sequence ID" value="NZ_BJTZ01000006.1"/>
</dbReference>
<gene>
    <name evidence="2" type="ORF">AFI02nite_14140</name>
</gene>
<keyword evidence="1" id="KW-0812">Transmembrane</keyword>
<comment type="caution">
    <text evidence="2">The sequence shown here is derived from an EMBL/GenBank/DDBJ whole genome shotgun (WGS) entry which is preliminary data.</text>
</comment>
<evidence type="ECO:0000256" key="1">
    <source>
        <dbReference type="SAM" id="Phobius"/>
    </source>
</evidence>